<dbReference type="EMBL" id="JYFN01000018">
    <property type="protein sequence ID" value="KJE22903.1"/>
    <property type="molecule type" value="Genomic_DNA"/>
</dbReference>
<reference evidence="3" key="1">
    <citation type="submission" date="2015-02" db="EMBL/GenBank/DDBJ databases">
        <title>Draft Genome of Frankia sp. CpI1-S.</title>
        <authorList>
            <person name="Oshone R.T."/>
            <person name="Ngom M."/>
            <person name="Ghodhbane-Gtari F."/>
            <person name="Gtari M."/>
            <person name="Morris K."/>
            <person name="Thomas K."/>
            <person name="Sen A."/>
            <person name="Tisa L.S."/>
        </authorList>
    </citation>
    <scope>NUCLEOTIDE SEQUENCE [LARGE SCALE GENOMIC DNA]</scope>
    <source>
        <strain evidence="3">CpI1-S</strain>
    </source>
</reference>
<gene>
    <name evidence="2" type="ORF">FF36_02676</name>
</gene>
<dbReference type="OrthoDB" id="8991911at2"/>
<dbReference type="InterPro" id="IPR011915">
    <property type="entry name" value="GlrX_actino"/>
</dbReference>
<dbReference type="PATRIC" id="fig|1502723.3.peg.1794"/>
<accession>A0A0D8BF58</accession>
<dbReference type="GO" id="GO:0009055">
    <property type="term" value="F:electron transfer activity"/>
    <property type="evidence" value="ECO:0007669"/>
    <property type="project" value="TreeGrafter"/>
</dbReference>
<dbReference type="GO" id="GO:0045454">
    <property type="term" value="P:cell redox homeostasis"/>
    <property type="evidence" value="ECO:0007669"/>
    <property type="project" value="TreeGrafter"/>
</dbReference>
<dbReference type="AlphaFoldDB" id="A0A0D8BF58"/>
<keyword evidence="3" id="KW-1185">Reference proteome</keyword>
<protein>
    <submittedName>
        <fullName evidence="2">Glutaredoxin-like protein</fullName>
    </submittedName>
</protein>
<dbReference type="Proteomes" id="UP000032545">
    <property type="component" value="Unassembled WGS sequence"/>
</dbReference>
<dbReference type="PANTHER" id="PTHR34386">
    <property type="entry name" value="GLUTAREDOXIN"/>
    <property type="match status" value="1"/>
</dbReference>
<evidence type="ECO:0000259" key="1">
    <source>
        <dbReference type="Pfam" id="PF00462"/>
    </source>
</evidence>
<dbReference type="NCBIfam" id="TIGR02200">
    <property type="entry name" value="GlrX_actino"/>
    <property type="match status" value="1"/>
</dbReference>
<organism evidence="2 3">
    <name type="scientific">Frankia torreyi</name>
    <dbReference type="NCBI Taxonomy" id="1856"/>
    <lineage>
        <taxon>Bacteria</taxon>
        <taxon>Bacillati</taxon>
        <taxon>Actinomycetota</taxon>
        <taxon>Actinomycetes</taxon>
        <taxon>Frankiales</taxon>
        <taxon>Frankiaceae</taxon>
        <taxon>Frankia</taxon>
    </lineage>
</organism>
<dbReference type="Pfam" id="PF00462">
    <property type="entry name" value="Glutaredoxin"/>
    <property type="match status" value="1"/>
</dbReference>
<comment type="caution">
    <text evidence="2">The sequence shown here is derived from an EMBL/GenBank/DDBJ whole genome shotgun (WGS) entry which is preliminary data.</text>
</comment>
<dbReference type="PROSITE" id="PS51354">
    <property type="entry name" value="GLUTAREDOXIN_2"/>
    <property type="match status" value="1"/>
</dbReference>
<feature type="domain" description="Glutaredoxin" evidence="1">
    <location>
        <begin position="3"/>
        <end position="57"/>
    </location>
</feature>
<name>A0A0D8BF58_9ACTN</name>
<sequence length="79" mass="8695">MLTIYTTSWCGYCVRLKSQLDRAGLEYRTVDIENDPTAEQLVRDANNGNATVPTVLFPDGTVMTNPSVRQVTEKVTSAA</sequence>
<dbReference type="CDD" id="cd02976">
    <property type="entry name" value="NrdH"/>
    <property type="match status" value="1"/>
</dbReference>
<proteinExistence type="predicted"/>
<evidence type="ECO:0000313" key="3">
    <source>
        <dbReference type="Proteomes" id="UP000032545"/>
    </source>
</evidence>
<dbReference type="InterPro" id="IPR051548">
    <property type="entry name" value="Grx-like_ET"/>
</dbReference>
<dbReference type="InterPro" id="IPR002109">
    <property type="entry name" value="Glutaredoxin"/>
</dbReference>
<evidence type="ECO:0000313" key="2">
    <source>
        <dbReference type="EMBL" id="KJE22903.1"/>
    </source>
</evidence>
<dbReference type="Gene3D" id="3.40.30.10">
    <property type="entry name" value="Glutaredoxin"/>
    <property type="match status" value="1"/>
</dbReference>
<dbReference type="RefSeq" id="WP_044885326.1">
    <property type="nucleotide sequence ID" value="NZ_JYFN01000018.1"/>
</dbReference>
<dbReference type="SUPFAM" id="SSF52833">
    <property type="entry name" value="Thioredoxin-like"/>
    <property type="match status" value="1"/>
</dbReference>
<dbReference type="PROSITE" id="PS00194">
    <property type="entry name" value="THIOREDOXIN_1"/>
    <property type="match status" value="1"/>
</dbReference>
<dbReference type="PANTHER" id="PTHR34386:SF1">
    <property type="entry name" value="GLUTAREDOXIN-LIKE PROTEIN NRDH"/>
    <property type="match status" value="1"/>
</dbReference>
<reference evidence="2 3" key="2">
    <citation type="journal article" date="2016" name="Genome Announc.">
        <title>Permanent Draft Genome Sequences for Two Variants of Frankia sp. Strain CpI1, the First Frankia Strain Isolated from Root Nodules of Comptonia peregrina.</title>
        <authorList>
            <person name="Oshone R."/>
            <person name="Hurst S.G.IV."/>
            <person name="Abebe-Akele F."/>
            <person name="Simpson S."/>
            <person name="Morris K."/>
            <person name="Thomas W.K."/>
            <person name="Tisa L.S."/>
        </authorList>
    </citation>
    <scope>NUCLEOTIDE SEQUENCE [LARGE SCALE GENOMIC DNA]</scope>
    <source>
        <strain evidence="3">CpI1-S</strain>
    </source>
</reference>
<dbReference type="InterPro" id="IPR017937">
    <property type="entry name" value="Thioredoxin_CS"/>
</dbReference>
<dbReference type="InterPro" id="IPR036249">
    <property type="entry name" value="Thioredoxin-like_sf"/>
</dbReference>